<dbReference type="AlphaFoldDB" id="A0AAD3CD62"/>
<feature type="region of interest" description="Disordered" evidence="1">
    <location>
        <begin position="1"/>
        <end position="21"/>
    </location>
</feature>
<comment type="caution">
    <text evidence="3">The sequence shown here is derived from an EMBL/GenBank/DDBJ whole genome shotgun (WGS) entry which is preliminary data.</text>
</comment>
<keyword evidence="4" id="KW-1185">Reference proteome</keyword>
<organism evidence="3 4">
    <name type="scientific">Chaetoceros tenuissimus</name>
    <dbReference type="NCBI Taxonomy" id="426638"/>
    <lineage>
        <taxon>Eukaryota</taxon>
        <taxon>Sar</taxon>
        <taxon>Stramenopiles</taxon>
        <taxon>Ochrophyta</taxon>
        <taxon>Bacillariophyta</taxon>
        <taxon>Coscinodiscophyceae</taxon>
        <taxon>Chaetocerotophycidae</taxon>
        <taxon>Chaetocerotales</taxon>
        <taxon>Chaetocerotaceae</taxon>
        <taxon>Chaetoceros</taxon>
    </lineage>
</organism>
<keyword evidence="2" id="KW-0812">Transmembrane</keyword>
<sequence length="343" mass="38983">MTDSRTSNLRASRIKPNSETDGREEEVAELRYIVSPESWRFLAYLMFWLMCILAVIFSKTLVKPNLANGPDEEGSTCGPFNRNDPENKIFPGEGFDFDSQNHLKSLFGYSNICVYWDYSPSRELTAMFYPVFEYSLLVYLCLDFLATAIANRRGEIEPWFWRFSQIVFPVCIFLCAQFRMIFVCIAYENVAQHTAGFLGLQITLILIAFHNAGFVWDSNIAYKFLGGSENGLRNTRIVIIVYLIGQVTISIAKVYTACYIVAYGRTAAWTLQSVGPVVAGQVVDWIWMLFNAIIPLIIAFIRSRNEAPLVISVSQKTIYFNIPDNLVNDDCQKFSSAFDGTEC</sequence>
<feature type="transmembrane region" description="Helical" evidence="2">
    <location>
        <begin position="126"/>
        <end position="145"/>
    </location>
</feature>
<keyword evidence="2" id="KW-1133">Transmembrane helix</keyword>
<feature type="compositionally biased region" description="Polar residues" evidence="1">
    <location>
        <begin position="1"/>
        <end position="15"/>
    </location>
</feature>
<keyword evidence="2" id="KW-0472">Membrane</keyword>
<feature type="transmembrane region" description="Helical" evidence="2">
    <location>
        <begin position="237"/>
        <end position="262"/>
    </location>
</feature>
<feature type="transmembrane region" description="Helical" evidence="2">
    <location>
        <begin position="41"/>
        <end position="62"/>
    </location>
</feature>
<feature type="transmembrane region" description="Helical" evidence="2">
    <location>
        <begin position="282"/>
        <end position="301"/>
    </location>
</feature>
<protein>
    <submittedName>
        <fullName evidence="3">Uncharacterized protein</fullName>
    </submittedName>
</protein>
<evidence type="ECO:0000256" key="2">
    <source>
        <dbReference type="SAM" id="Phobius"/>
    </source>
</evidence>
<accession>A0AAD3CD62</accession>
<gene>
    <name evidence="3" type="ORF">CTEN210_00391</name>
</gene>
<dbReference type="Proteomes" id="UP001054902">
    <property type="component" value="Unassembled WGS sequence"/>
</dbReference>
<dbReference type="EMBL" id="BLLK01000019">
    <property type="protein sequence ID" value="GFH43917.1"/>
    <property type="molecule type" value="Genomic_DNA"/>
</dbReference>
<proteinExistence type="predicted"/>
<feature type="transmembrane region" description="Helical" evidence="2">
    <location>
        <begin position="166"/>
        <end position="188"/>
    </location>
</feature>
<evidence type="ECO:0000313" key="3">
    <source>
        <dbReference type="EMBL" id="GFH43917.1"/>
    </source>
</evidence>
<evidence type="ECO:0000256" key="1">
    <source>
        <dbReference type="SAM" id="MobiDB-lite"/>
    </source>
</evidence>
<reference evidence="3 4" key="1">
    <citation type="journal article" date="2021" name="Sci. Rep.">
        <title>The genome of the diatom Chaetoceros tenuissimus carries an ancient integrated fragment of an extant virus.</title>
        <authorList>
            <person name="Hongo Y."/>
            <person name="Kimura K."/>
            <person name="Takaki Y."/>
            <person name="Yoshida Y."/>
            <person name="Baba S."/>
            <person name="Kobayashi G."/>
            <person name="Nagasaki K."/>
            <person name="Hano T."/>
            <person name="Tomaru Y."/>
        </authorList>
    </citation>
    <scope>NUCLEOTIDE SEQUENCE [LARGE SCALE GENOMIC DNA]</scope>
    <source>
        <strain evidence="3 4">NIES-3715</strain>
    </source>
</reference>
<evidence type="ECO:0000313" key="4">
    <source>
        <dbReference type="Proteomes" id="UP001054902"/>
    </source>
</evidence>
<name>A0AAD3CD62_9STRA</name>
<feature type="transmembrane region" description="Helical" evidence="2">
    <location>
        <begin position="194"/>
        <end position="216"/>
    </location>
</feature>